<feature type="signal peptide" evidence="1">
    <location>
        <begin position="1"/>
        <end position="19"/>
    </location>
</feature>
<dbReference type="Proteomes" id="UP001595812">
    <property type="component" value="Unassembled WGS sequence"/>
</dbReference>
<proteinExistence type="predicted"/>
<keyword evidence="1" id="KW-0732">Signal</keyword>
<evidence type="ECO:0000259" key="2">
    <source>
        <dbReference type="Pfam" id="PF00561"/>
    </source>
</evidence>
<dbReference type="PANTHER" id="PTHR43798">
    <property type="entry name" value="MONOACYLGLYCEROL LIPASE"/>
    <property type="match status" value="1"/>
</dbReference>
<name>A0ABV8AG97_9FLAO</name>
<dbReference type="InterPro" id="IPR050266">
    <property type="entry name" value="AB_hydrolase_sf"/>
</dbReference>
<evidence type="ECO:0000313" key="3">
    <source>
        <dbReference type="EMBL" id="MFC3876680.1"/>
    </source>
</evidence>
<organism evidence="3 4">
    <name type="scientific">Winogradskyella maritima</name>
    <dbReference type="NCBI Taxonomy" id="1517766"/>
    <lineage>
        <taxon>Bacteria</taxon>
        <taxon>Pseudomonadati</taxon>
        <taxon>Bacteroidota</taxon>
        <taxon>Flavobacteriia</taxon>
        <taxon>Flavobacteriales</taxon>
        <taxon>Flavobacteriaceae</taxon>
        <taxon>Winogradskyella</taxon>
    </lineage>
</organism>
<keyword evidence="3" id="KW-0378">Hydrolase</keyword>
<dbReference type="Gene3D" id="3.40.50.1820">
    <property type="entry name" value="alpha/beta hydrolase"/>
    <property type="match status" value="1"/>
</dbReference>
<accession>A0ABV8AG97</accession>
<dbReference type="EMBL" id="JBHSAT010000004">
    <property type="protein sequence ID" value="MFC3876680.1"/>
    <property type="molecule type" value="Genomic_DNA"/>
</dbReference>
<comment type="caution">
    <text evidence="3">The sequence shown here is derived from an EMBL/GenBank/DDBJ whole genome shotgun (WGS) entry which is preliminary data.</text>
</comment>
<dbReference type="InterPro" id="IPR029058">
    <property type="entry name" value="AB_hydrolase_fold"/>
</dbReference>
<evidence type="ECO:0000313" key="4">
    <source>
        <dbReference type="Proteomes" id="UP001595812"/>
    </source>
</evidence>
<dbReference type="SUPFAM" id="SSF53474">
    <property type="entry name" value="alpha/beta-Hydrolases"/>
    <property type="match status" value="1"/>
</dbReference>
<feature type="chain" id="PRO_5046280164" evidence="1">
    <location>
        <begin position="20"/>
        <end position="287"/>
    </location>
</feature>
<evidence type="ECO:0000256" key="1">
    <source>
        <dbReference type="SAM" id="SignalP"/>
    </source>
</evidence>
<sequence>MKTIMIVLVVLLANTAIMAQDKESDFQSIEVYGQTLKYVEKGQGETLILLHGLGSNSERWIKNIKVLAQNYNVISLDQIGFGYSDKPLMPYKGSTLVEFLNGFMVQKGIKKATLIGNSMGGWVSALFAVTHPEKLDKLIIVDPAFLLGLPEDANADDIYAFANPSTVEDMASYVKRIFFQNEELLRPENLKQSLIKKLSWNDGYTVHQIIKSLLQGKDLMVDSLEDINAKTLIIQGQHDPIVPMETINTLKEKIKDNITIIYENSGHSPMIEEPNRFNTDVLNFLNK</sequence>
<dbReference type="Pfam" id="PF00561">
    <property type="entry name" value="Abhydrolase_1"/>
    <property type="match status" value="1"/>
</dbReference>
<dbReference type="InterPro" id="IPR000073">
    <property type="entry name" value="AB_hydrolase_1"/>
</dbReference>
<dbReference type="GO" id="GO:0016787">
    <property type="term" value="F:hydrolase activity"/>
    <property type="evidence" value="ECO:0007669"/>
    <property type="project" value="UniProtKB-KW"/>
</dbReference>
<feature type="domain" description="AB hydrolase-1" evidence="2">
    <location>
        <begin position="46"/>
        <end position="274"/>
    </location>
</feature>
<gene>
    <name evidence="3" type="ORF">ACFOSX_05490</name>
</gene>
<dbReference type="RefSeq" id="WP_386097811.1">
    <property type="nucleotide sequence ID" value="NZ_JBHSAT010000004.1"/>
</dbReference>
<dbReference type="PANTHER" id="PTHR43798:SF33">
    <property type="entry name" value="HYDROLASE, PUTATIVE (AFU_ORTHOLOGUE AFUA_2G14860)-RELATED"/>
    <property type="match status" value="1"/>
</dbReference>
<keyword evidence="4" id="KW-1185">Reference proteome</keyword>
<protein>
    <submittedName>
        <fullName evidence="3">Alpha/beta fold hydrolase</fullName>
    </submittedName>
</protein>
<reference evidence="4" key="1">
    <citation type="journal article" date="2019" name="Int. J. Syst. Evol. Microbiol.">
        <title>The Global Catalogue of Microorganisms (GCM) 10K type strain sequencing project: providing services to taxonomists for standard genome sequencing and annotation.</title>
        <authorList>
            <consortium name="The Broad Institute Genomics Platform"/>
            <consortium name="The Broad Institute Genome Sequencing Center for Infectious Disease"/>
            <person name="Wu L."/>
            <person name="Ma J."/>
        </authorList>
    </citation>
    <scope>NUCLEOTIDE SEQUENCE [LARGE SCALE GENOMIC DNA]</scope>
    <source>
        <strain evidence="4">CECT 8979</strain>
    </source>
</reference>
<dbReference type="PRINTS" id="PR00111">
    <property type="entry name" value="ABHYDROLASE"/>
</dbReference>